<feature type="region of interest" description="Disordered" evidence="1">
    <location>
        <begin position="16"/>
        <end position="44"/>
    </location>
</feature>
<accession>A0A2L2XED3</accession>
<name>A0A2L2XED3_9FIRM</name>
<feature type="compositionally biased region" description="Basic and acidic residues" evidence="1">
    <location>
        <begin position="16"/>
        <end position="36"/>
    </location>
</feature>
<gene>
    <name evidence="2" type="ORF">DCCM_3827</name>
</gene>
<dbReference type="Proteomes" id="UP000239549">
    <property type="component" value="Unassembled WGS sequence"/>
</dbReference>
<comment type="caution">
    <text evidence="2">The sequence shown here is derived from an EMBL/GenBank/DDBJ whole genome shotgun (WGS) entry which is preliminary data.</text>
</comment>
<dbReference type="EMBL" id="BFAV01000150">
    <property type="protein sequence ID" value="GBF34707.1"/>
    <property type="molecule type" value="Genomic_DNA"/>
</dbReference>
<organism evidence="2 3">
    <name type="scientific">Desulfocucumis palustris</name>
    <dbReference type="NCBI Taxonomy" id="1898651"/>
    <lineage>
        <taxon>Bacteria</taxon>
        <taxon>Bacillati</taxon>
        <taxon>Bacillota</taxon>
        <taxon>Clostridia</taxon>
        <taxon>Eubacteriales</taxon>
        <taxon>Desulfocucumaceae</taxon>
        <taxon>Desulfocucumis</taxon>
    </lineage>
</organism>
<evidence type="ECO:0000256" key="1">
    <source>
        <dbReference type="SAM" id="MobiDB-lite"/>
    </source>
</evidence>
<sequence length="44" mass="4741">MSCDCSGKRDFREECRPNKGREVTGEGHAGSRRDSVQKQSAGGA</sequence>
<evidence type="ECO:0000313" key="3">
    <source>
        <dbReference type="Proteomes" id="UP000239549"/>
    </source>
</evidence>
<protein>
    <submittedName>
        <fullName evidence="2">Uncharacterized protein</fullName>
    </submittedName>
</protein>
<evidence type="ECO:0000313" key="2">
    <source>
        <dbReference type="EMBL" id="GBF34707.1"/>
    </source>
</evidence>
<keyword evidence="3" id="KW-1185">Reference proteome</keyword>
<reference evidence="3" key="1">
    <citation type="submission" date="2018-02" db="EMBL/GenBank/DDBJ databases">
        <title>Genome sequence of Desulfocucumis palustris strain NAW-5.</title>
        <authorList>
            <person name="Watanabe M."/>
            <person name="Kojima H."/>
            <person name="Fukui M."/>
        </authorList>
    </citation>
    <scope>NUCLEOTIDE SEQUENCE [LARGE SCALE GENOMIC DNA]</scope>
    <source>
        <strain evidence="3">NAW-5</strain>
    </source>
</reference>
<dbReference type="AlphaFoldDB" id="A0A2L2XED3"/>
<proteinExistence type="predicted"/>